<evidence type="ECO:0000256" key="12">
    <source>
        <dbReference type="RuleBase" id="RU004462"/>
    </source>
</evidence>
<gene>
    <name evidence="10" type="primary">metK</name>
    <name evidence="16" type="ORF">GC096_22225</name>
</gene>
<keyword evidence="8 10" id="KW-0460">Magnesium</keyword>
<comment type="cofactor">
    <cofactor evidence="10">
        <name>Mg(2+)</name>
        <dbReference type="ChEBI" id="CHEBI:18420"/>
    </cofactor>
    <text evidence="10">Binds 2 divalent ions per subunit.</text>
</comment>
<dbReference type="PROSITE" id="PS00377">
    <property type="entry name" value="ADOMET_SYNTHASE_2"/>
    <property type="match status" value="1"/>
</dbReference>
<keyword evidence="3 10" id="KW-0554">One-carbon metabolism</keyword>
<feature type="binding site" description="in other chain" evidence="10">
    <location>
        <position position="286"/>
    </location>
    <ligand>
        <name>L-methionine</name>
        <dbReference type="ChEBI" id="CHEBI:57844"/>
        <note>ligand shared between two neighboring subunits</note>
    </ligand>
</feature>
<dbReference type="Pfam" id="PF00438">
    <property type="entry name" value="S-AdoMet_synt_N"/>
    <property type="match status" value="1"/>
</dbReference>
<dbReference type="GO" id="GO:0004478">
    <property type="term" value="F:methionine adenosyltransferase activity"/>
    <property type="evidence" value="ECO:0007669"/>
    <property type="project" value="UniProtKB-EC"/>
</dbReference>
<sequence length="404" mass="44200">MAQVRGRRLFTSESVTEGHPDKICDQISDSVLDAFLANDPNARVACEVSVATGLVLVIGEITSKSEYVDIQAIARQTIKEIGYTRAKYGFDSQTCAVLVSLNEQSPDIAQGVDRALEAREGNMSDEEIEAIGAGDQGLMFGFAVNETPELMPLPISISHQLARRLTEVRKNGTLPYLRPDGKTQVTVEYIDDKPVRVDAIVVSTQHDENTTLEQIQKDIKEHVILPIVPAHLLDEKTNYFINPTGRFVIGGPQGDAGLTGRKIIVDTYGGYARHGGGAFSGKDPTKVDRSGAYAARYVAKNIVAAGLAEKCEVQLAYAIGVARPVSIAVDTFGTAKVSEEKLVELIHSNFDLRPAGIIKELDLRRPIYRQTAAYGHFGRNDLDVPWERTDKAESLRTQALELKH</sequence>
<evidence type="ECO:0000256" key="1">
    <source>
        <dbReference type="ARBA" id="ARBA00005224"/>
    </source>
</evidence>
<evidence type="ECO:0000313" key="17">
    <source>
        <dbReference type="Proteomes" id="UP000653578"/>
    </source>
</evidence>
<dbReference type="PROSITE" id="PS00376">
    <property type="entry name" value="ADOMET_SYNTHASE_1"/>
    <property type="match status" value="1"/>
</dbReference>
<feature type="region of interest" description="Flexible loop" evidence="10">
    <location>
        <begin position="104"/>
        <end position="114"/>
    </location>
</feature>
<dbReference type="InterPro" id="IPR022636">
    <property type="entry name" value="S-AdoMet_synthetase_sfam"/>
</dbReference>
<evidence type="ECO:0000256" key="9">
    <source>
        <dbReference type="ARBA" id="ARBA00022958"/>
    </source>
</evidence>
<name>A0ABX1XEE0_9BACL</name>
<keyword evidence="9 10" id="KW-0630">Potassium</keyword>
<evidence type="ECO:0000256" key="11">
    <source>
        <dbReference type="RuleBase" id="RU000542"/>
    </source>
</evidence>
<keyword evidence="6 10" id="KW-0547">Nucleotide-binding</keyword>
<dbReference type="PANTHER" id="PTHR11964">
    <property type="entry name" value="S-ADENOSYLMETHIONINE SYNTHETASE"/>
    <property type="match status" value="1"/>
</dbReference>
<keyword evidence="17" id="KW-1185">Reference proteome</keyword>
<reference evidence="16 17" key="1">
    <citation type="submission" date="2019-10" db="EMBL/GenBank/DDBJ databases">
        <title>Description of Paenibacillus humi sp. nov.</title>
        <authorList>
            <person name="Carlier A."/>
            <person name="Qi S."/>
        </authorList>
    </citation>
    <scope>NUCLEOTIDE SEQUENCE [LARGE SCALE GENOMIC DNA]</scope>
    <source>
        <strain evidence="16 17">LMG 31461</strain>
    </source>
</reference>
<comment type="catalytic activity">
    <reaction evidence="10">
        <text>L-methionine + ATP + H2O = S-adenosyl-L-methionine + phosphate + diphosphate</text>
        <dbReference type="Rhea" id="RHEA:21080"/>
        <dbReference type="ChEBI" id="CHEBI:15377"/>
        <dbReference type="ChEBI" id="CHEBI:30616"/>
        <dbReference type="ChEBI" id="CHEBI:33019"/>
        <dbReference type="ChEBI" id="CHEBI:43474"/>
        <dbReference type="ChEBI" id="CHEBI:57844"/>
        <dbReference type="ChEBI" id="CHEBI:59789"/>
        <dbReference type="EC" id="2.5.1.6"/>
    </reaction>
</comment>
<evidence type="ECO:0000259" key="14">
    <source>
        <dbReference type="Pfam" id="PF02772"/>
    </source>
</evidence>
<keyword evidence="4 10" id="KW-0808">Transferase</keyword>
<protein>
    <recommendedName>
        <fullName evidence="10">S-adenosylmethionine synthase</fullName>
        <shortName evidence="10">AdoMet synthase</shortName>
        <ecNumber evidence="10">2.5.1.6</ecNumber>
    </recommendedName>
    <alternativeName>
        <fullName evidence="10">MAT</fullName>
    </alternativeName>
    <alternativeName>
        <fullName evidence="10">Methionine adenosyltransferase</fullName>
    </alternativeName>
</protein>
<evidence type="ECO:0000256" key="10">
    <source>
        <dbReference type="HAMAP-Rule" id="MF_00086"/>
    </source>
</evidence>
<evidence type="ECO:0000256" key="5">
    <source>
        <dbReference type="ARBA" id="ARBA00022723"/>
    </source>
</evidence>
<comment type="subunit">
    <text evidence="10">Homotetramer; dimer of dimers.</text>
</comment>
<feature type="binding site" description="in other chain" evidence="10">
    <location>
        <position position="104"/>
    </location>
    <ligand>
        <name>L-methionine</name>
        <dbReference type="ChEBI" id="CHEBI:57844"/>
        <note>ligand shared between two neighboring subunits</note>
    </ligand>
</feature>
<comment type="caution">
    <text evidence="16">The sequence shown here is derived from an EMBL/GenBank/DDBJ whole genome shotgun (WGS) entry which is preliminary data.</text>
</comment>
<dbReference type="HAMAP" id="MF_00086">
    <property type="entry name" value="S_AdoMet_synth1"/>
    <property type="match status" value="1"/>
</dbReference>
<comment type="similarity">
    <text evidence="2 10 12">Belongs to the AdoMet synthase family.</text>
</comment>
<dbReference type="InterPro" id="IPR022629">
    <property type="entry name" value="S-AdoMet_synt_central"/>
</dbReference>
<dbReference type="EC" id="2.5.1.6" evidence="10"/>
<feature type="binding site" evidence="10">
    <location>
        <position position="278"/>
    </location>
    <ligand>
        <name>ATP</name>
        <dbReference type="ChEBI" id="CHEBI:30616"/>
        <note>ligand shared between two neighboring subunits</note>
    </ligand>
</feature>
<evidence type="ECO:0000256" key="6">
    <source>
        <dbReference type="ARBA" id="ARBA00022741"/>
    </source>
</evidence>
<dbReference type="Proteomes" id="UP000653578">
    <property type="component" value="Unassembled WGS sequence"/>
</dbReference>
<keyword evidence="7 10" id="KW-0067">ATP-binding</keyword>
<feature type="domain" description="S-adenosylmethionine synthetase C-terminal" evidence="15">
    <location>
        <begin position="249"/>
        <end position="388"/>
    </location>
</feature>
<evidence type="ECO:0000259" key="13">
    <source>
        <dbReference type="Pfam" id="PF00438"/>
    </source>
</evidence>
<evidence type="ECO:0000313" key="16">
    <source>
        <dbReference type="EMBL" id="NOU66767.1"/>
    </source>
</evidence>
<accession>A0ABX1XEE0</accession>
<feature type="binding site" description="in other chain" evidence="10">
    <location>
        <begin position="180"/>
        <end position="182"/>
    </location>
    <ligand>
        <name>ATP</name>
        <dbReference type="ChEBI" id="CHEBI:30616"/>
        <note>ligand shared between two neighboring subunits</note>
    </ligand>
</feature>
<feature type="binding site" evidence="10">
    <location>
        <position position="255"/>
    </location>
    <ligand>
        <name>L-methionine</name>
        <dbReference type="ChEBI" id="CHEBI:57844"/>
        <note>ligand shared between two neighboring subunits</note>
    </ligand>
</feature>
<feature type="binding site" description="in other chain" evidence="10">
    <location>
        <position position="60"/>
    </location>
    <ligand>
        <name>L-methionine</name>
        <dbReference type="ChEBI" id="CHEBI:57844"/>
        <note>ligand shared between two neighboring subunits</note>
    </ligand>
</feature>
<comment type="pathway">
    <text evidence="1 10">Amino-acid biosynthesis; S-adenosyl-L-methionine biosynthesis; S-adenosyl-L-methionine from L-methionine: step 1/1.</text>
</comment>
<dbReference type="InterPro" id="IPR022628">
    <property type="entry name" value="S-AdoMet_synt_N"/>
</dbReference>
<feature type="binding site" description="in other chain" evidence="10">
    <location>
        <begin position="261"/>
        <end position="262"/>
    </location>
    <ligand>
        <name>ATP</name>
        <dbReference type="ChEBI" id="CHEBI:30616"/>
        <note>ligand shared between two neighboring subunits</note>
    </ligand>
</feature>
<feature type="binding site" evidence="10">
    <location>
        <position position="255"/>
    </location>
    <ligand>
        <name>ATP</name>
        <dbReference type="ChEBI" id="CHEBI:30616"/>
        <note>ligand shared between two neighboring subunits</note>
    </ligand>
</feature>
<dbReference type="NCBIfam" id="TIGR01034">
    <property type="entry name" value="metK"/>
    <property type="match status" value="1"/>
</dbReference>
<dbReference type="EMBL" id="WHNY01000065">
    <property type="protein sequence ID" value="NOU66767.1"/>
    <property type="molecule type" value="Genomic_DNA"/>
</dbReference>
<evidence type="ECO:0000256" key="8">
    <source>
        <dbReference type="ARBA" id="ARBA00022842"/>
    </source>
</evidence>
<dbReference type="Pfam" id="PF02773">
    <property type="entry name" value="S-AdoMet_synt_C"/>
    <property type="match status" value="1"/>
</dbReference>
<dbReference type="SUPFAM" id="SSF55973">
    <property type="entry name" value="S-adenosylmethionine synthetase"/>
    <property type="match status" value="3"/>
</dbReference>
<dbReference type="RefSeq" id="WP_171633330.1">
    <property type="nucleotide sequence ID" value="NZ_WHNY01000065.1"/>
</dbReference>
<evidence type="ECO:0000256" key="3">
    <source>
        <dbReference type="ARBA" id="ARBA00022563"/>
    </source>
</evidence>
<dbReference type="Gene3D" id="3.30.300.10">
    <property type="match status" value="3"/>
</dbReference>
<evidence type="ECO:0000256" key="2">
    <source>
        <dbReference type="ARBA" id="ARBA00009685"/>
    </source>
</evidence>
<comment type="subcellular location">
    <subcellularLocation>
        <location evidence="10 11">Cytoplasm</location>
    </subcellularLocation>
</comment>
<evidence type="ECO:0000256" key="7">
    <source>
        <dbReference type="ARBA" id="ARBA00022840"/>
    </source>
</evidence>
<dbReference type="InterPro" id="IPR022630">
    <property type="entry name" value="S-AdoMet_synt_C"/>
</dbReference>
<dbReference type="InterPro" id="IPR022631">
    <property type="entry name" value="ADOMET_SYNTHASE_CS"/>
</dbReference>
<feature type="domain" description="S-adenosylmethionine synthetase N-terminal" evidence="13">
    <location>
        <begin position="8"/>
        <end position="106"/>
    </location>
</feature>
<keyword evidence="10" id="KW-0963">Cytoplasm</keyword>
<dbReference type="CDD" id="cd18079">
    <property type="entry name" value="S-AdoMet_synt"/>
    <property type="match status" value="1"/>
</dbReference>
<proteinExistence type="inferred from homology"/>
<keyword evidence="5 10" id="KW-0479">Metal-binding</keyword>
<feature type="binding site" description="in other chain" evidence="10">
    <location>
        <position position="19"/>
    </location>
    <ligand>
        <name>ATP</name>
        <dbReference type="ChEBI" id="CHEBI:30616"/>
        <note>ligand shared between two neighboring subunits</note>
    </ligand>
</feature>
<evidence type="ECO:0000256" key="4">
    <source>
        <dbReference type="ARBA" id="ARBA00022679"/>
    </source>
</evidence>
<dbReference type="Pfam" id="PF02772">
    <property type="entry name" value="S-AdoMet_synt_M"/>
    <property type="match status" value="1"/>
</dbReference>
<feature type="binding site" evidence="10">
    <location>
        <position position="47"/>
    </location>
    <ligand>
        <name>K(+)</name>
        <dbReference type="ChEBI" id="CHEBI:29103"/>
    </ligand>
</feature>
<comment type="cofactor">
    <cofactor evidence="10">
        <name>K(+)</name>
        <dbReference type="ChEBI" id="CHEBI:29103"/>
    </cofactor>
    <text evidence="10">Binds 1 potassium ion per subunit.</text>
</comment>
<dbReference type="PIRSF" id="PIRSF000497">
    <property type="entry name" value="MAT"/>
    <property type="match status" value="1"/>
</dbReference>
<comment type="function">
    <text evidence="10">Catalyzes the formation of S-adenosylmethionine (AdoMet) from methionine and ATP. The overall synthetic reaction is composed of two sequential steps, AdoMet formation and the subsequent tripolyphosphate hydrolysis which occurs prior to release of AdoMet from the enzyme.</text>
</comment>
<organism evidence="16 17">
    <name type="scientific">Paenibacillus plantarum</name>
    <dbReference type="NCBI Taxonomy" id="2654975"/>
    <lineage>
        <taxon>Bacteria</taxon>
        <taxon>Bacillati</taxon>
        <taxon>Bacillota</taxon>
        <taxon>Bacilli</taxon>
        <taxon>Bacillales</taxon>
        <taxon>Paenibacillaceae</taxon>
        <taxon>Paenibacillus</taxon>
    </lineage>
</organism>
<evidence type="ECO:0000259" key="15">
    <source>
        <dbReference type="Pfam" id="PF02773"/>
    </source>
</evidence>
<dbReference type="InterPro" id="IPR002133">
    <property type="entry name" value="S-AdoMet_synthetase"/>
</dbReference>
<feature type="domain" description="S-adenosylmethionine synthetase central" evidence="14">
    <location>
        <begin position="131"/>
        <end position="247"/>
    </location>
</feature>
<feature type="binding site" description="in other chain" evidence="10">
    <location>
        <begin position="246"/>
        <end position="247"/>
    </location>
    <ligand>
        <name>ATP</name>
        <dbReference type="ChEBI" id="CHEBI:30616"/>
        <note>ligand shared between two neighboring subunits</note>
    </ligand>
</feature>
<feature type="binding site" evidence="10">
    <location>
        <position position="282"/>
    </location>
    <ligand>
        <name>ATP</name>
        <dbReference type="ChEBI" id="CHEBI:30616"/>
        <note>ligand shared between two neighboring subunits</note>
    </ligand>
</feature>
<feature type="binding site" evidence="10">
    <location>
        <position position="21"/>
    </location>
    <ligand>
        <name>Mg(2+)</name>
        <dbReference type="ChEBI" id="CHEBI:18420"/>
    </ligand>
</feature>